<feature type="domain" description="HAT C-terminal dimerisation" evidence="1">
    <location>
        <begin position="1"/>
        <end position="52"/>
    </location>
</feature>
<accession>A0A9N9JT85</accession>
<dbReference type="GO" id="GO:0046983">
    <property type="term" value="F:protein dimerization activity"/>
    <property type="evidence" value="ECO:0007669"/>
    <property type="project" value="InterPro"/>
</dbReference>
<gene>
    <name evidence="2" type="ORF">DERYTH_LOCUS22422</name>
</gene>
<dbReference type="AlphaFoldDB" id="A0A9N9JT85"/>
<evidence type="ECO:0000259" key="1">
    <source>
        <dbReference type="Pfam" id="PF05699"/>
    </source>
</evidence>
<dbReference type="EMBL" id="CAJVPY010031121">
    <property type="protein sequence ID" value="CAG8796167.1"/>
    <property type="molecule type" value="Genomic_DNA"/>
</dbReference>
<name>A0A9N9JT85_9GLOM</name>
<evidence type="ECO:0000313" key="3">
    <source>
        <dbReference type="Proteomes" id="UP000789405"/>
    </source>
</evidence>
<dbReference type="OrthoDB" id="1607513at2759"/>
<dbReference type="InterPro" id="IPR008906">
    <property type="entry name" value="HATC_C_dom"/>
</dbReference>
<feature type="non-terminal residue" evidence="2">
    <location>
        <position position="52"/>
    </location>
</feature>
<feature type="non-terminal residue" evidence="2">
    <location>
        <position position="1"/>
    </location>
</feature>
<reference evidence="2" key="1">
    <citation type="submission" date="2021-06" db="EMBL/GenBank/DDBJ databases">
        <authorList>
            <person name="Kallberg Y."/>
            <person name="Tangrot J."/>
            <person name="Rosling A."/>
        </authorList>
    </citation>
    <scope>NUCLEOTIDE SEQUENCE</scope>
    <source>
        <strain evidence="2">MA453B</strain>
    </source>
</reference>
<organism evidence="2 3">
    <name type="scientific">Dentiscutata erythropus</name>
    <dbReference type="NCBI Taxonomy" id="1348616"/>
    <lineage>
        <taxon>Eukaryota</taxon>
        <taxon>Fungi</taxon>
        <taxon>Fungi incertae sedis</taxon>
        <taxon>Mucoromycota</taxon>
        <taxon>Glomeromycotina</taxon>
        <taxon>Glomeromycetes</taxon>
        <taxon>Diversisporales</taxon>
        <taxon>Gigasporaceae</taxon>
        <taxon>Dentiscutata</taxon>
    </lineage>
</organism>
<sequence>KLNKGHFPTLLVMARDFLAILSTSVVSEQMLATQDMLSTILSLDPDTITALI</sequence>
<evidence type="ECO:0000313" key="2">
    <source>
        <dbReference type="EMBL" id="CAG8796167.1"/>
    </source>
</evidence>
<comment type="caution">
    <text evidence="2">The sequence shown here is derived from an EMBL/GenBank/DDBJ whole genome shotgun (WGS) entry which is preliminary data.</text>
</comment>
<dbReference type="Proteomes" id="UP000789405">
    <property type="component" value="Unassembled WGS sequence"/>
</dbReference>
<dbReference type="Pfam" id="PF05699">
    <property type="entry name" value="Dimer_Tnp_hAT"/>
    <property type="match status" value="1"/>
</dbReference>
<keyword evidence="3" id="KW-1185">Reference proteome</keyword>
<proteinExistence type="predicted"/>
<protein>
    <submittedName>
        <fullName evidence="2">24077_t:CDS:1</fullName>
    </submittedName>
</protein>